<dbReference type="Gene3D" id="1.10.760.10">
    <property type="entry name" value="Cytochrome c-like domain"/>
    <property type="match status" value="1"/>
</dbReference>
<dbReference type="STRING" id="1192034.CAP_5660"/>
<keyword evidence="1" id="KW-0732">Signal</keyword>
<evidence type="ECO:0000256" key="1">
    <source>
        <dbReference type="SAM" id="SignalP"/>
    </source>
</evidence>
<comment type="caution">
    <text evidence="2">The sequence shown here is derived from an EMBL/GenBank/DDBJ whole genome shotgun (WGS) entry which is preliminary data.</text>
</comment>
<dbReference type="GO" id="GO:0020037">
    <property type="term" value="F:heme binding"/>
    <property type="evidence" value="ECO:0007669"/>
    <property type="project" value="InterPro"/>
</dbReference>
<feature type="chain" id="PRO_5001499873" description="Cytochrome c domain-containing protein" evidence="1">
    <location>
        <begin position="21"/>
        <end position="434"/>
    </location>
</feature>
<keyword evidence="3" id="KW-1185">Reference proteome</keyword>
<dbReference type="SUPFAM" id="SSF46626">
    <property type="entry name" value="Cytochrome c"/>
    <property type="match status" value="1"/>
</dbReference>
<organism evidence="2 3">
    <name type="scientific">Chondromyces apiculatus DSM 436</name>
    <dbReference type="NCBI Taxonomy" id="1192034"/>
    <lineage>
        <taxon>Bacteria</taxon>
        <taxon>Pseudomonadati</taxon>
        <taxon>Myxococcota</taxon>
        <taxon>Polyangia</taxon>
        <taxon>Polyangiales</taxon>
        <taxon>Polyangiaceae</taxon>
        <taxon>Chondromyces</taxon>
    </lineage>
</organism>
<name>A0A017T232_9BACT</name>
<dbReference type="AlphaFoldDB" id="A0A017T232"/>
<proteinExistence type="predicted"/>
<dbReference type="Proteomes" id="UP000019678">
    <property type="component" value="Unassembled WGS sequence"/>
</dbReference>
<sequence length="434" mass="44976">MLRRLFPTCASAAWMLITLAGCGGEEAAQPGPPGGGAGPEIAVVHGAPRAMGEEPASEEHAVEGYAAAMASNGALVAVGTTKAVYELGASGPLQLAIVGDGPDLPVSTGQVRAMAPYEEGLLVAAEGGLFYTAGGALQPSLGSEALAALTITAMNARVVRVTTGEDDATETHLALVTTDGARELSRGEMVSWTVEGEAGAPTAMLAQQDRIILAFEERVYEIDKATSKAYPVLFDAGRIRAIACDSLACEEGSLIYLASDEGLVERSPDGAYTLYPLAAEGEPAVAVESFALDAQKQRLYALAGPSVLRVHAGALPDAIATATPADLPRRIAVDKLGDVWSGGGLAVRKHAVGAPLSFAADVRPIMHEYCAGCHADGSQGAPRVDFTSYDVMLEAADVLLVRVTQGTMPPAGYEKKLPKEKIQILIDWDVTRAP</sequence>
<dbReference type="PROSITE" id="PS51257">
    <property type="entry name" value="PROKAR_LIPOPROTEIN"/>
    <property type="match status" value="1"/>
</dbReference>
<feature type="signal peptide" evidence="1">
    <location>
        <begin position="1"/>
        <end position="20"/>
    </location>
</feature>
<evidence type="ECO:0008006" key="4">
    <source>
        <dbReference type="Google" id="ProtNLM"/>
    </source>
</evidence>
<accession>A0A017T232</accession>
<protein>
    <recommendedName>
        <fullName evidence="4">Cytochrome c domain-containing protein</fullName>
    </recommendedName>
</protein>
<evidence type="ECO:0000313" key="3">
    <source>
        <dbReference type="Proteomes" id="UP000019678"/>
    </source>
</evidence>
<reference evidence="2 3" key="1">
    <citation type="submission" date="2013-05" db="EMBL/GenBank/DDBJ databases">
        <title>Genome assembly of Chondromyces apiculatus DSM 436.</title>
        <authorList>
            <person name="Sharma G."/>
            <person name="Khatri I."/>
            <person name="Kaur C."/>
            <person name="Mayilraj S."/>
            <person name="Subramanian S."/>
        </authorList>
    </citation>
    <scope>NUCLEOTIDE SEQUENCE [LARGE SCALE GENOMIC DNA]</scope>
    <source>
        <strain evidence="2 3">DSM 436</strain>
    </source>
</reference>
<dbReference type="EMBL" id="ASRX01000048">
    <property type="protein sequence ID" value="EYF03329.1"/>
    <property type="molecule type" value="Genomic_DNA"/>
</dbReference>
<evidence type="ECO:0000313" key="2">
    <source>
        <dbReference type="EMBL" id="EYF03329.1"/>
    </source>
</evidence>
<dbReference type="GO" id="GO:0009055">
    <property type="term" value="F:electron transfer activity"/>
    <property type="evidence" value="ECO:0007669"/>
    <property type="project" value="InterPro"/>
</dbReference>
<dbReference type="InterPro" id="IPR036909">
    <property type="entry name" value="Cyt_c-like_dom_sf"/>
</dbReference>
<gene>
    <name evidence="2" type="ORF">CAP_5660</name>
</gene>